<organism evidence="1 2">
    <name type="scientific">Actinomadura syzygii</name>
    <dbReference type="NCBI Taxonomy" id="1427538"/>
    <lineage>
        <taxon>Bacteria</taxon>
        <taxon>Bacillati</taxon>
        <taxon>Actinomycetota</taxon>
        <taxon>Actinomycetes</taxon>
        <taxon>Streptosporangiales</taxon>
        <taxon>Thermomonosporaceae</taxon>
        <taxon>Actinomadura</taxon>
    </lineage>
</organism>
<gene>
    <name evidence="1" type="ORF">FXF65_37535</name>
</gene>
<evidence type="ECO:0000313" key="2">
    <source>
        <dbReference type="Proteomes" id="UP000322634"/>
    </source>
</evidence>
<evidence type="ECO:0000313" key="1">
    <source>
        <dbReference type="EMBL" id="TYC08599.1"/>
    </source>
</evidence>
<sequence length="148" mass="17047">MKVHLVTHWTLNPELWAQAHGCDPSTCALHLCWDLSAAIEDLPIYRDHADLVPRDAEPTGIEPDRGDGLVRWWMSWTIEATAQRWREGRATLDTYANVPQQRRAYDDLALLTARELFGHAQIWEADAVIRVHAPFAATWTREDAHQWN</sequence>
<dbReference type="AlphaFoldDB" id="A0A5D0TUS1"/>
<dbReference type="EMBL" id="VSFF01000016">
    <property type="protein sequence ID" value="TYC08599.1"/>
    <property type="molecule type" value="Genomic_DNA"/>
</dbReference>
<name>A0A5D0TUS1_9ACTN</name>
<dbReference type="RefSeq" id="WP_148354900.1">
    <property type="nucleotide sequence ID" value="NZ_JBHSBF010000002.1"/>
</dbReference>
<comment type="caution">
    <text evidence="1">The sequence shown here is derived from an EMBL/GenBank/DDBJ whole genome shotgun (WGS) entry which is preliminary data.</text>
</comment>
<reference evidence="1 2" key="1">
    <citation type="submission" date="2019-08" db="EMBL/GenBank/DDBJ databases">
        <title>Actinomadura sp. nov. CYP1-5 isolated from mountain soil.</title>
        <authorList>
            <person name="Songsumanus A."/>
            <person name="Kuncharoen N."/>
            <person name="Kudo T."/>
            <person name="Yuki M."/>
            <person name="Igarashi Y."/>
            <person name="Tanasupawat S."/>
        </authorList>
    </citation>
    <scope>NUCLEOTIDE SEQUENCE [LARGE SCALE GENOMIC DNA]</scope>
    <source>
        <strain evidence="1 2">GKU157</strain>
    </source>
</reference>
<keyword evidence="2" id="KW-1185">Reference proteome</keyword>
<dbReference type="Proteomes" id="UP000322634">
    <property type="component" value="Unassembled WGS sequence"/>
</dbReference>
<accession>A0A5D0TUS1</accession>
<protein>
    <submittedName>
        <fullName evidence="1">Uncharacterized protein</fullName>
    </submittedName>
</protein>
<proteinExistence type="predicted"/>